<name>A0ABS9DB12_9ALTE</name>
<evidence type="ECO:0000313" key="3">
    <source>
        <dbReference type="Proteomes" id="UP001521137"/>
    </source>
</evidence>
<organism evidence="2 3">
    <name type="scientific">Paraglaciecola algarum</name>
    <dbReference type="NCBI Taxonomy" id="3050085"/>
    <lineage>
        <taxon>Bacteria</taxon>
        <taxon>Pseudomonadati</taxon>
        <taxon>Pseudomonadota</taxon>
        <taxon>Gammaproteobacteria</taxon>
        <taxon>Alteromonadales</taxon>
        <taxon>Alteromonadaceae</taxon>
        <taxon>Paraglaciecola</taxon>
    </lineage>
</organism>
<feature type="transmembrane region" description="Helical" evidence="1">
    <location>
        <begin position="92"/>
        <end position="116"/>
    </location>
</feature>
<evidence type="ECO:0000256" key="1">
    <source>
        <dbReference type="SAM" id="Phobius"/>
    </source>
</evidence>
<proteinExistence type="predicted"/>
<feature type="transmembrane region" description="Helical" evidence="1">
    <location>
        <begin position="50"/>
        <end position="72"/>
    </location>
</feature>
<keyword evidence="3" id="KW-1185">Reference proteome</keyword>
<dbReference type="RefSeq" id="WP_235314244.1">
    <property type="nucleotide sequence ID" value="NZ_JAKGAS010000015.1"/>
</dbReference>
<keyword evidence="1" id="KW-0472">Membrane</keyword>
<sequence>MSKFLSEERKDAVKLLFDAFKHLTTLCTGSIVLLATFLRDIPDTGWSKLFAVGAIIFLLIAVLLSVVVLILIPKVLAEDGLRDERVKSPFMVAAVFGGGSFILGIIMLAVFVVINLGSF</sequence>
<keyword evidence="1" id="KW-1133">Transmembrane helix</keyword>
<keyword evidence="1" id="KW-0812">Transmembrane</keyword>
<dbReference type="EMBL" id="JAKGAS010000015">
    <property type="protein sequence ID" value="MCF2950142.1"/>
    <property type="molecule type" value="Genomic_DNA"/>
</dbReference>
<evidence type="ECO:0000313" key="2">
    <source>
        <dbReference type="EMBL" id="MCF2950142.1"/>
    </source>
</evidence>
<reference evidence="2 3" key="1">
    <citation type="submission" date="2022-01" db="EMBL/GenBank/DDBJ databases">
        <title>Paraglaciecola sp. G1-23.</title>
        <authorList>
            <person name="Jin M.S."/>
            <person name="Han D.M."/>
            <person name="Kim H.M."/>
            <person name="Jeon C.O."/>
        </authorList>
    </citation>
    <scope>NUCLEOTIDE SEQUENCE [LARGE SCALE GENOMIC DNA]</scope>
    <source>
        <strain evidence="2 3">G1-23</strain>
    </source>
</reference>
<feature type="transmembrane region" description="Helical" evidence="1">
    <location>
        <begin position="20"/>
        <end position="38"/>
    </location>
</feature>
<protein>
    <recommendedName>
        <fullName evidence="4">DUF202 domain-containing protein</fullName>
    </recommendedName>
</protein>
<comment type="caution">
    <text evidence="2">The sequence shown here is derived from an EMBL/GenBank/DDBJ whole genome shotgun (WGS) entry which is preliminary data.</text>
</comment>
<dbReference type="Proteomes" id="UP001521137">
    <property type="component" value="Unassembled WGS sequence"/>
</dbReference>
<accession>A0ABS9DB12</accession>
<evidence type="ECO:0008006" key="4">
    <source>
        <dbReference type="Google" id="ProtNLM"/>
    </source>
</evidence>
<gene>
    <name evidence="2" type="ORF">L0668_18670</name>
</gene>